<feature type="domain" description="ABC transporter" evidence="5">
    <location>
        <begin position="9"/>
        <end position="225"/>
    </location>
</feature>
<dbReference type="InterPro" id="IPR027417">
    <property type="entry name" value="P-loop_NTPase"/>
</dbReference>
<dbReference type="KEGG" id="nno:NONO_c63840"/>
<evidence type="ECO:0000256" key="4">
    <source>
        <dbReference type="ARBA" id="ARBA00022840"/>
    </source>
</evidence>
<dbReference type="OrthoDB" id="4529050at2"/>
<dbReference type="GO" id="GO:0005524">
    <property type="term" value="F:ATP binding"/>
    <property type="evidence" value="ECO:0007669"/>
    <property type="project" value="UniProtKB-KW"/>
</dbReference>
<keyword evidence="7" id="KW-1185">Reference proteome</keyword>
<keyword evidence="3" id="KW-0547">Nucleotide-binding</keyword>
<dbReference type="EMBL" id="CP006850">
    <property type="protein sequence ID" value="AHH21154.1"/>
    <property type="molecule type" value="Genomic_DNA"/>
</dbReference>
<dbReference type="GO" id="GO:0016887">
    <property type="term" value="F:ATP hydrolysis activity"/>
    <property type="evidence" value="ECO:0007669"/>
    <property type="project" value="InterPro"/>
</dbReference>
<reference evidence="6 7" key="1">
    <citation type="journal article" date="2014" name="Appl. Environ. Microbiol.">
        <title>Insights into the Microbial Degradation of Rubber and Gutta-Percha by Analysis of the Complete Genome of Nocardia nova SH22a.</title>
        <authorList>
            <person name="Luo Q."/>
            <person name="Hiessl S."/>
            <person name="Poehlein A."/>
            <person name="Daniel R."/>
            <person name="Steinbuchel A."/>
        </authorList>
    </citation>
    <scope>NUCLEOTIDE SEQUENCE [LARGE SCALE GENOMIC DNA]</scope>
    <source>
        <strain evidence="6">SH22a</strain>
    </source>
</reference>
<evidence type="ECO:0000256" key="1">
    <source>
        <dbReference type="ARBA" id="ARBA00005417"/>
    </source>
</evidence>
<dbReference type="InterPro" id="IPR003593">
    <property type="entry name" value="AAA+_ATPase"/>
</dbReference>
<dbReference type="RefSeq" id="WP_025352481.1">
    <property type="nucleotide sequence ID" value="NZ_CP006850.1"/>
</dbReference>
<organism evidence="6 7">
    <name type="scientific">Nocardia nova SH22a</name>
    <dbReference type="NCBI Taxonomy" id="1415166"/>
    <lineage>
        <taxon>Bacteria</taxon>
        <taxon>Bacillati</taxon>
        <taxon>Actinomycetota</taxon>
        <taxon>Actinomycetes</taxon>
        <taxon>Mycobacteriales</taxon>
        <taxon>Nocardiaceae</taxon>
        <taxon>Nocardia</taxon>
    </lineage>
</organism>
<accession>W5TPR8</accession>
<evidence type="ECO:0000256" key="2">
    <source>
        <dbReference type="ARBA" id="ARBA00022448"/>
    </source>
</evidence>
<comment type="similarity">
    <text evidence="1">Belongs to the ABC transporter superfamily.</text>
</comment>
<keyword evidence="4 6" id="KW-0067">ATP-binding</keyword>
<dbReference type="STRING" id="1415166.NONO_c63840"/>
<dbReference type="Proteomes" id="UP000019150">
    <property type="component" value="Chromosome"/>
</dbReference>
<dbReference type="SMART" id="SM00382">
    <property type="entry name" value="AAA"/>
    <property type="match status" value="1"/>
</dbReference>
<dbReference type="PATRIC" id="fig|1415166.3.peg.6561"/>
<dbReference type="PANTHER" id="PTHR43335">
    <property type="entry name" value="ABC TRANSPORTER, ATP-BINDING PROTEIN"/>
    <property type="match status" value="1"/>
</dbReference>
<dbReference type="PROSITE" id="PS50893">
    <property type="entry name" value="ABC_TRANSPORTER_2"/>
    <property type="match status" value="1"/>
</dbReference>
<protein>
    <submittedName>
        <fullName evidence="6">Putative ABC transporter, ATP-binding protein</fullName>
    </submittedName>
</protein>
<keyword evidence="2" id="KW-0813">Transport</keyword>
<dbReference type="PANTHER" id="PTHR43335:SF4">
    <property type="entry name" value="ABC TRANSPORTER, ATP-BINDING PROTEIN"/>
    <property type="match status" value="1"/>
</dbReference>
<dbReference type="InterPro" id="IPR003439">
    <property type="entry name" value="ABC_transporter-like_ATP-bd"/>
</dbReference>
<proteinExistence type="inferred from homology"/>
<evidence type="ECO:0000256" key="3">
    <source>
        <dbReference type="ARBA" id="ARBA00022741"/>
    </source>
</evidence>
<evidence type="ECO:0000313" key="7">
    <source>
        <dbReference type="Proteomes" id="UP000019150"/>
    </source>
</evidence>
<name>W5TPR8_9NOCA</name>
<dbReference type="AlphaFoldDB" id="W5TPR8"/>
<dbReference type="eggNOG" id="COG1131">
    <property type="taxonomic scope" value="Bacteria"/>
</dbReference>
<sequence>MSAARSLALSATGLGVRFEGVAAVRDVEFSVPAGTTAALVGPPGSGKTTVLETLLGLTRPDAGAVRVTRDGGVGAVLQPRGLHPARTVRAQLRIQAAAAGVGDDRVDAVLAALRLRDVAGTRVRETSEGQQSRLALAQALLADPRVLILDDPFAGSDPAERGWLSEHLRAHARRGGTTLFTSRSLAAAVPICDQVIVLSAGSIAYQGSPRRLRRNHPDRLVVSTSSAISLATTLAAQGFTDAVMRPDGRLAIGDASPEEIRAAAALANVHLGELVSEPVHPDRVLAILTGSTAPAYPSPAPATYGPR</sequence>
<dbReference type="SUPFAM" id="SSF52540">
    <property type="entry name" value="P-loop containing nucleoside triphosphate hydrolases"/>
    <property type="match status" value="1"/>
</dbReference>
<evidence type="ECO:0000313" key="6">
    <source>
        <dbReference type="EMBL" id="AHH21154.1"/>
    </source>
</evidence>
<dbReference type="Pfam" id="PF00005">
    <property type="entry name" value="ABC_tran"/>
    <property type="match status" value="1"/>
</dbReference>
<gene>
    <name evidence="6" type="ORF">NONO_c63840</name>
</gene>
<dbReference type="HOGENOM" id="CLU_000604_1_2_11"/>
<dbReference type="Gene3D" id="3.40.50.300">
    <property type="entry name" value="P-loop containing nucleotide triphosphate hydrolases"/>
    <property type="match status" value="1"/>
</dbReference>
<evidence type="ECO:0000259" key="5">
    <source>
        <dbReference type="PROSITE" id="PS50893"/>
    </source>
</evidence>